<dbReference type="PROSITE" id="PS50887">
    <property type="entry name" value="GGDEF"/>
    <property type="match status" value="1"/>
</dbReference>
<dbReference type="OrthoDB" id="9814202at2"/>
<name>A0A3L7AMK7_9HYPH</name>
<dbReference type="GO" id="GO:0006355">
    <property type="term" value="P:regulation of DNA-templated transcription"/>
    <property type="evidence" value="ECO:0007669"/>
    <property type="project" value="InterPro"/>
</dbReference>
<dbReference type="SUPFAM" id="SSF55073">
    <property type="entry name" value="Nucleotide cyclase"/>
    <property type="match status" value="1"/>
</dbReference>
<evidence type="ECO:0000313" key="5">
    <source>
        <dbReference type="EMBL" id="RLP81743.1"/>
    </source>
</evidence>
<dbReference type="Pfam" id="PF00563">
    <property type="entry name" value="EAL"/>
    <property type="match status" value="1"/>
</dbReference>
<protein>
    <submittedName>
        <fullName evidence="5">EAL domain-containing protein</fullName>
    </submittedName>
</protein>
<organism evidence="5 6">
    <name type="scientific">Xanthobacter tagetidis</name>
    <dbReference type="NCBI Taxonomy" id="60216"/>
    <lineage>
        <taxon>Bacteria</taxon>
        <taxon>Pseudomonadati</taxon>
        <taxon>Pseudomonadota</taxon>
        <taxon>Alphaproteobacteria</taxon>
        <taxon>Hyphomicrobiales</taxon>
        <taxon>Xanthobacteraceae</taxon>
        <taxon>Xanthobacter</taxon>
    </lineage>
</organism>
<keyword evidence="2" id="KW-1133">Transmembrane helix</keyword>
<dbReference type="SUPFAM" id="SSF141868">
    <property type="entry name" value="EAL domain-like"/>
    <property type="match status" value="1"/>
</dbReference>
<dbReference type="Gene3D" id="3.20.20.450">
    <property type="entry name" value="EAL domain"/>
    <property type="match status" value="1"/>
</dbReference>
<dbReference type="InterPro" id="IPR000160">
    <property type="entry name" value="GGDEF_dom"/>
</dbReference>
<dbReference type="InterPro" id="IPR043128">
    <property type="entry name" value="Rev_trsase/Diguanyl_cyclase"/>
</dbReference>
<dbReference type="Pfam" id="PF00990">
    <property type="entry name" value="GGDEF"/>
    <property type="match status" value="1"/>
</dbReference>
<evidence type="ECO:0000256" key="1">
    <source>
        <dbReference type="SAM" id="MobiDB-lite"/>
    </source>
</evidence>
<accession>A0A3L7AMK7</accession>
<dbReference type="NCBIfam" id="TIGR00229">
    <property type="entry name" value="sensory_box"/>
    <property type="match status" value="1"/>
</dbReference>
<feature type="transmembrane region" description="Helical" evidence="2">
    <location>
        <begin position="52"/>
        <end position="71"/>
    </location>
</feature>
<dbReference type="AlphaFoldDB" id="A0A3L7AMK7"/>
<dbReference type="InterPro" id="IPR035965">
    <property type="entry name" value="PAS-like_dom_sf"/>
</dbReference>
<keyword evidence="6" id="KW-1185">Reference proteome</keyword>
<evidence type="ECO:0000259" key="4">
    <source>
        <dbReference type="PROSITE" id="PS50887"/>
    </source>
</evidence>
<dbReference type="Gene3D" id="3.30.70.270">
    <property type="match status" value="1"/>
</dbReference>
<dbReference type="InterPro" id="IPR000014">
    <property type="entry name" value="PAS"/>
</dbReference>
<dbReference type="CDD" id="cd00130">
    <property type="entry name" value="PAS"/>
    <property type="match status" value="1"/>
</dbReference>
<keyword evidence="2" id="KW-0472">Membrane</keyword>
<dbReference type="InterPro" id="IPR035919">
    <property type="entry name" value="EAL_sf"/>
</dbReference>
<feature type="transmembrane region" description="Helical" evidence="2">
    <location>
        <begin position="107"/>
        <end position="126"/>
    </location>
</feature>
<feature type="domain" description="GGDEF" evidence="4">
    <location>
        <begin position="378"/>
        <end position="511"/>
    </location>
</feature>
<gene>
    <name evidence="5" type="ORF">D9R14_01745</name>
</gene>
<dbReference type="InterPro" id="IPR029787">
    <property type="entry name" value="Nucleotide_cyclase"/>
</dbReference>
<sequence length="787" mass="85978">MTRGAGDHREADAGPAASEPRLTPLGGEFADAALERRFRIDRFADFRRNARLLFALSAVLNTAFLLSDWRFAGTDHFYVAVPARLAVVAVSLLCLGLAQTAVTVRGIYLISVLWQWVTAAGVAVLVSSRSDLALFVVLLLPTVFYLTVPLPFLWTLIGGVGASVLMLAGYIDPAAGWRLAVGLCLALAVLNWALLLMVSRANRLDRRQWAAIQAARRANARLSESENILEKTFQAVPVPLVVTTLKDGRILRYNDVAARFYGAPQSEHVGTSILRVYDDPAVREGLVRHLEAEGSLSGFETRIRLADGSMRDVMLAARLTEMEGTPCIVAAVIDLSERLAAEQKARHAAAHDALTGLPNRAAFQEHLERAFRERRLEQGVCLLMVDLDGLKDVNDTLGHDAGDVLIMETAHRLSLVVGERATLARFGGDEFVVLLRAREALAAGQRLAQAIISELRRPVQHEGRQLSTRASVGIAACPEHDLAPAELMKDADLALYTAKQQGRNRAVVYSTVMRHAVSERVSLSRDIAAALADDQILPYYQPKIALHTGRLVGFEALVRWRRDAQTVLAPAAFNLAMEDAELAFTIGERMARRVAADVRGWLEAGHGIGRMALNVSPAQFTHRELGTSLLRHFHAAGVEAHHFDVEITETVFLGRNSDFVAPILDELYRAGVRIALDDFGTGYAGFTHLKQLPIDTIKIDQSFVKDIEQDAFDTAIVCAVIELGRNLGMQVVAEGVETVGQARFLKTRGCELAQGYLFARPMPAEDVSAFLRAEGPQTLAARIALIA</sequence>
<dbReference type="PANTHER" id="PTHR44757:SF2">
    <property type="entry name" value="BIOFILM ARCHITECTURE MAINTENANCE PROTEIN MBAA"/>
    <property type="match status" value="1"/>
</dbReference>
<dbReference type="CDD" id="cd01949">
    <property type="entry name" value="GGDEF"/>
    <property type="match status" value="1"/>
</dbReference>
<reference evidence="5 6" key="1">
    <citation type="submission" date="2018-10" db="EMBL/GenBank/DDBJ databases">
        <title>Xanthobacter tagetidis genome sequencing and assembly.</title>
        <authorList>
            <person name="Maclea K.S."/>
            <person name="Goen A.E."/>
            <person name="Fatima S.A."/>
        </authorList>
    </citation>
    <scope>NUCLEOTIDE SEQUENCE [LARGE SCALE GENOMIC DNA]</scope>
    <source>
        <strain evidence="5 6">ATCC 700314</strain>
    </source>
</reference>
<dbReference type="InterPro" id="IPR052155">
    <property type="entry name" value="Biofilm_reg_signaling"/>
</dbReference>
<dbReference type="PANTHER" id="PTHR44757">
    <property type="entry name" value="DIGUANYLATE CYCLASE DGCP"/>
    <property type="match status" value="1"/>
</dbReference>
<dbReference type="SMART" id="SM00052">
    <property type="entry name" value="EAL"/>
    <property type="match status" value="1"/>
</dbReference>
<feature type="transmembrane region" description="Helical" evidence="2">
    <location>
        <begin position="77"/>
        <end position="95"/>
    </location>
</feature>
<feature type="region of interest" description="Disordered" evidence="1">
    <location>
        <begin position="1"/>
        <end position="24"/>
    </location>
</feature>
<dbReference type="CDD" id="cd01948">
    <property type="entry name" value="EAL"/>
    <property type="match status" value="1"/>
</dbReference>
<dbReference type="Proteomes" id="UP000269692">
    <property type="component" value="Unassembled WGS sequence"/>
</dbReference>
<dbReference type="SUPFAM" id="SSF55785">
    <property type="entry name" value="PYP-like sensor domain (PAS domain)"/>
    <property type="match status" value="1"/>
</dbReference>
<evidence type="ECO:0000313" key="6">
    <source>
        <dbReference type="Proteomes" id="UP000269692"/>
    </source>
</evidence>
<dbReference type="InterPro" id="IPR001633">
    <property type="entry name" value="EAL_dom"/>
</dbReference>
<dbReference type="EMBL" id="RCTF01000001">
    <property type="protein sequence ID" value="RLP81743.1"/>
    <property type="molecule type" value="Genomic_DNA"/>
</dbReference>
<dbReference type="NCBIfam" id="TIGR00254">
    <property type="entry name" value="GGDEF"/>
    <property type="match status" value="1"/>
</dbReference>
<dbReference type="SMART" id="SM00267">
    <property type="entry name" value="GGDEF"/>
    <property type="match status" value="1"/>
</dbReference>
<dbReference type="InterPro" id="IPR013767">
    <property type="entry name" value="PAS_fold"/>
</dbReference>
<comment type="caution">
    <text evidence="5">The sequence shown here is derived from an EMBL/GenBank/DDBJ whole genome shotgun (WGS) entry which is preliminary data.</text>
</comment>
<evidence type="ECO:0000256" key="2">
    <source>
        <dbReference type="SAM" id="Phobius"/>
    </source>
</evidence>
<keyword evidence="2" id="KW-0812">Transmembrane</keyword>
<feature type="compositionally biased region" description="Basic and acidic residues" evidence="1">
    <location>
        <begin position="1"/>
        <end position="12"/>
    </location>
</feature>
<dbReference type="Gene3D" id="3.30.450.20">
    <property type="entry name" value="PAS domain"/>
    <property type="match status" value="1"/>
</dbReference>
<dbReference type="RefSeq" id="WP_121621558.1">
    <property type="nucleotide sequence ID" value="NZ_JACIIW010000004.1"/>
</dbReference>
<feature type="transmembrane region" description="Helical" evidence="2">
    <location>
        <begin position="177"/>
        <end position="198"/>
    </location>
</feature>
<dbReference type="Pfam" id="PF00989">
    <property type="entry name" value="PAS"/>
    <property type="match status" value="1"/>
</dbReference>
<dbReference type="PROSITE" id="PS50883">
    <property type="entry name" value="EAL"/>
    <property type="match status" value="1"/>
</dbReference>
<feature type="domain" description="EAL" evidence="3">
    <location>
        <begin position="520"/>
        <end position="775"/>
    </location>
</feature>
<evidence type="ECO:0000259" key="3">
    <source>
        <dbReference type="PROSITE" id="PS50883"/>
    </source>
</evidence>
<proteinExistence type="predicted"/>
<feature type="transmembrane region" description="Helical" evidence="2">
    <location>
        <begin position="153"/>
        <end position="171"/>
    </location>
</feature>